<evidence type="ECO:0000313" key="14">
    <source>
        <dbReference type="EMBL" id="TYB42568.1"/>
    </source>
</evidence>
<dbReference type="GO" id="GO:0032259">
    <property type="term" value="P:methylation"/>
    <property type="evidence" value="ECO:0007669"/>
    <property type="project" value="UniProtKB-KW"/>
</dbReference>
<feature type="binding site" evidence="13">
    <location>
        <position position="96"/>
    </location>
    <ligand>
        <name>Mg(2+)</name>
        <dbReference type="ChEBI" id="CHEBI:18420"/>
    </ligand>
</feature>
<evidence type="ECO:0000256" key="7">
    <source>
        <dbReference type="ARBA" id="ARBA00016549"/>
    </source>
</evidence>
<comment type="catalytic activity">
    <reaction evidence="1">
        <text>4-hydroxy-4-methyl-2-oxoglutarate = 2 pyruvate</text>
        <dbReference type="Rhea" id="RHEA:22748"/>
        <dbReference type="ChEBI" id="CHEBI:15361"/>
        <dbReference type="ChEBI" id="CHEBI:58276"/>
        <dbReference type="EC" id="4.1.3.17"/>
    </reaction>
</comment>
<keyword evidence="14" id="KW-0489">Methyltransferase</keyword>
<evidence type="ECO:0000256" key="6">
    <source>
        <dbReference type="ARBA" id="ARBA00012947"/>
    </source>
</evidence>
<keyword evidence="15" id="KW-1185">Reference proteome</keyword>
<dbReference type="GO" id="GO:0046872">
    <property type="term" value="F:metal ion binding"/>
    <property type="evidence" value="ECO:0007669"/>
    <property type="project" value="UniProtKB-KW"/>
</dbReference>
<keyword evidence="13" id="KW-0460">Magnesium</keyword>
<comment type="caution">
    <text evidence="14">The sequence shown here is derived from an EMBL/GenBank/DDBJ whole genome shotgun (WGS) entry which is preliminary data.</text>
</comment>
<dbReference type="SUPFAM" id="SSF89562">
    <property type="entry name" value="RraA-like"/>
    <property type="match status" value="1"/>
</dbReference>
<comment type="cofactor">
    <cofactor evidence="13">
        <name>Mg(2+)</name>
        <dbReference type="ChEBI" id="CHEBI:18420"/>
    </cofactor>
</comment>
<reference evidence="14 15" key="1">
    <citation type="submission" date="2019-08" db="EMBL/GenBank/DDBJ databases">
        <title>Actinomadura sp. nov. CYP1-5 isolated from mountain soil.</title>
        <authorList>
            <person name="Songsumanus A."/>
            <person name="Kuncharoen N."/>
            <person name="Kudo T."/>
            <person name="Yuki M."/>
            <person name="Igarashi Y."/>
            <person name="Tanasupawat S."/>
        </authorList>
    </citation>
    <scope>NUCLEOTIDE SEQUENCE [LARGE SCALE GENOMIC DNA]</scope>
    <source>
        <strain evidence="14 15">JCM 14158</strain>
    </source>
</reference>
<evidence type="ECO:0000256" key="9">
    <source>
        <dbReference type="ARBA" id="ARBA00029596"/>
    </source>
</evidence>
<dbReference type="GO" id="GO:0008168">
    <property type="term" value="F:methyltransferase activity"/>
    <property type="evidence" value="ECO:0007669"/>
    <property type="project" value="UniProtKB-KW"/>
</dbReference>
<dbReference type="STRING" id="1220554.GCA_001552135_01757"/>
<keyword evidence="14" id="KW-0808">Transferase</keyword>
<evidence type="ECO:0000256" key="12">
    <source>
        <dbReference type="ARBA" id="ARBA00047973"/>
    </source>
</evidence>
<comment type="similarity">
    <text evidence="3">Belongs to the class II aldolase/RraA-like family.</text>
</comment>
<dbReference type="Pfam" id="PF03737">
    <property type="entry name" value="RraA-like"/>
    <property type="match status" value="1"/>
</dbReference>
<dbReference type="EC" id="4.1.3.17" evidence="5"/>
<evidence type="ECO:0000256" key="5">
    <source>
        <dbReference type="ARBA" id="ARBA00012213"/>
    </source>
</evidence>
<evidence type="ECO:0000313" key="15">
    <source>
        <dbReference type="Proteomes" id="UP000323380"/>
    </source>
</evidence>
<comment type="catalytic activity">
    <reaction evidence="12">
        <text>oxaloacetate + H(+) = pyruvate + CO2</text>
        <dbReference type="Rhea" id="RHEA:15641"/>
        <dbReference type="ChEBI" id="CHEBI:15361"/>
        <dbReference type="ChEBI" id="CHEBI:15378"/>
        <dbReference type="ChEBI" id="CHEBI:16452"/>
        <dbReference type="ChEBI" id="CHEBI:16526"/>
        <dbReference type="EC" id="4.1.1.112"/>
    </reaction>
</comment>
<comment type="cofactor">
    <cofactor evidence="2">
        <name>a divalent metal cation</name>
        <dbReference type="ChEBI" id="CHEBI:60240"/>
    </cofactor>
</comment>
<protein>
    <recommendedName>
        <fullName evidence="7">Putative 4-hydroxy-4-methyl-2-oxoglutarate aldolase</fullName>
        <ecNumber evidence="6">4.1.1.112</ecNumber>
        <ecNumber evidence="5">4.1.3.17</ecNumber>
    </recommendedName>
    <alternativeName>
        <fullName evidence="11">Oxaloacetate decarboxylase</fullName>
    </alternativeName>
    <alternativeName>
        <fullName evidence="9">Regulator of ribonuclease activity homolog</fullName>
    </alternativeName>
    <alternativeName>
        <fullName evidence="10">RraA-like protein</fullName>
    </alternativeName>
</protein>
<dbReference type="EC" id="4.1.1.112" evidence="6"/>
<dbReference type="GO" id="GO:0008948">
    <property type="term" value="F:oxaloacetate decarboxylase activity"/>
    <property type="evidence" value="ECO:0007669"/>
    <property type="project" value="UniProtKB-EC"/>
</dbReference>
<dbReference type="GO" id="GO:0047443">
    <property type="term" value="F:4-hydroxy-4-methyl-2-oxoglutarate aldolase activity"/>
    <property type="evidence" value="ECO:0007669"/>
    <property type="project" value="UniProtKB-EC"/>
</dbReference>
<dbReference type="EMBL" id="VSFG01000008">
    <property type="protein sequence ID" value="TYB42568.1"/>
    <property type="molecule type" value="Genomic_DNA"/>
</dbReference>
<feature type="binding site" evidence="13">
    <location>
        <begin position="73"/>
        <end position="76"/>
    </location>
    <ligand>
        <name>substrate</name>
    </ligand>
</feature>
<organism evidence="14 15">
    <name type="scientific">Actinomadura chibensis</name>
    <dbReference type="NCBI Taxonomy" id="392828"/>
    <lineage>
        <taxon>Bacteria</taxon>
        <taxon>Bacillati</taxon>
        <taxon>Actinomycetota</taxon>
        <taxon>Actinomycetes</taxon>
        <taxon>Streptosporangiales</taxon>
        <taxon>Thermomonosporaceae</taxon>
        <taxon>Actinomadura</taxon>
    </lineage>
</organism>
<accession>A0A5D0NDS8</accession>
<dbReference type="PANTHER" id="PTHR33254:SF4">
    <property type="entry name" value="4-HYDROXY-4-METHYL-2-OXOGLUTARATE ALDOLASE 3-RELATED"/>
    <property type="match status" value="1"/>
</dbReference>
<dbReference type="PANTHER" id="PTHR33254">
    <property type="entry name" value="4-HYDROXY-4-METHYL-2-OXOGLUTARATE ALDOLASE 3-RELATED"/>
    <property type="match status" value="1"/>
</dbReference>
<evidence type="ECO:0000256" key="2">
    <source>
        <dbReference type="ARBA" id="ARBA00001968"/>
    </source>
</evidence>
<feature type="binding site" evidence="13">
    <location>
        <position position="95"/>
    </location>
    <ligand>
        <name>substrate</name>
    </ligand>
</feature>
<dbReference type="AlphaFoldDB" id="A0A5D0NDS8"/>
<evidence type="ECO:0000256" key="1">
    <source>
        <dbReference type="ARBA" id="ARBA00001342"/>
    </source>
</evidence>
<dbReference type="InterPro" id="IPR005493">
    <property type="entry name" value="RraA/RraA-like"/>
</dbReference>
<evidence type="ECO:0000256" key="3">
    <source>
        <dbReference type="ARBA" id="ARBA00008621"/>
    </source>
</evidence>
<sequence length="196" mass="20021">MGVATLYEAAGRTGLVDLPLTRVGGGPAVAGPARTAACGQGDNRAVHEVMSVLAPGDVLVAAMPDPAPVALLGELLGVQASVHGAAAVLVGGSVRDVAELRELGLPVWARWVRATGATKTERGRVDAPVTLGGAEVRPGDAVVLDDDGAVVVAADRVGEVLAAARARLEREAAMRARLRSGELSYDIYGMRSEDAR</sequence>
<evidence type="ECO:0000256" key="11">
    <source>
        <dbReference type="ARBA" id="ARBA00032305"/>
    </source>
</evidence>
<comment type="subunit">
    <text evidence="4">Homotrimer.</text>
</comment>
<evidence type="ECO:0000256" key="4">
    <source>
        <dbReference type="ARBA" id="ARBA00011233"/>
    </source>
</evidence>
<dbReference type="Gene3D" id="3.50.30.40">
    <property type="entry name" value="Ribonuclease E inhibitor RraA/RraA-like"/>
    <property type="match status" value="1"/>
</dbReference>
<name>A0A5D0NDS8_9ACTN</name>
<evidence type="ECO:0000256" key="13">
    <source>
        <dbReference type="PIRSR" id="PIRSR605493-1"/>
    </source>
</evidence>
<comment type="function">
    <text evidence="8">Catalyzes the aldol cleavage of 4-hydroxy-4-methyl-2-oxoglutarate (HMG) into 2 molecules of pyruvate. Also contains a secondary oxaloacetate (OAA) decarboxylase activity due to the common pyruvate enolate transition state formed following C-C bond cleavage in the retro-aldol and decarboxylation reactions.</text>
</comment>
<gene>
    <name evidence="14" type="ORF">FXF69_32155</name>
</gene>
<dbReference type="CDD" id="cd16841">
    <property type="entry name" value="RraA_family"/>
    <property type="match status" value="1"/>
</dbReference>
<dbReference type="Proteomes" id="UP000323380">
    <property type="component" value="Unassembled WGS sequence"/>
</dbReference>
<dbReference type="InterPro" id="IPR036704">
    <property type="entry name" value="RraA/RraA-like_sf"/>
</dbReference>
<evidence type="ECO:0000256" key="10">
    <source>
        <dbReference type="ARBA" id="ARBA00030169"/>
    </source>
</evidence>
<proteinExistence type="inferred from homology"/>
<evidence type="ECO:0000256" key="8">
    <source>
        <dbReference type="ARBA" id="ARBA00025046"/>
    </source>
</evidence>
<keyword evidence="13" id="KW-0479">Metal-binding</keyword>